<evidence type="ECO:0000256" key="6">
    <source>
        <dbReference type="ARBA" id="ARBA00023186"/>
    </source>
</evidence>
<keyword evidence="6" id="KW-0143">Chaperone</keyword>
<name>A0ABS5Z1G2_9ACTN</name>
<keyword evidence="3 7" id="KW-0547">Nucleotide-binding</keyword>
<evidence type="ECO:0000256" key="2">
    <source>
        <dbReference type="ARBA" id="ARBA00022553"/>
    </source>
</evidence>
<proteinExistence type="inferred from homology"/>
<dbReference type="Proteomes" id="UP001519654">
    <property type="component" value="Unassembled WGS sequence"/>
</dbReference>
<evidence type="ECO:0000256" key="3">
    <source>
        <dbReference type="ARBA" id="ARBA00022741"/>
    </source>
</evidence>
<dbReference type="CDD" id="cd24029">
    <property type="entry name" value="ASKHA_NBD_HSP70_DnaK_HscA_HscC"/>
    <property type="match status" value="1"/>
</dbReference>
<evidence type="ECO:0000256" key="5">
    <source>
        <dbReference type="ARBA" id="ARBA00023016"/>
    </source>
</evidence>
<reference evidence="8 9" key="1">
    <citation type="submission" date="2021-06" db="EMBL/GenBank/DDBJ databases">
        <title>Actinoplanes lichenicola sp. nov., and Actinoplanes ovalisporus sp. nov., isolated from lichen in Thailand.</title>
        <authorList>
            <person name="Saeng-In P."/>
            <person name="Kanchanasin P."/>
            <person name="Yuki M."/>
            <person name="Kudo T."/>
            <person name="Ohkuma M."/>
            <person name="Phongsopitanun W."/>
            <person name="Tanasupawat S."/>
        </authorList>
    </citation>
    <scope>NUCLEOTIDE SEQUENCE [LARGE SCALE GENOMIC DNA]</scope>
    <source>
        <strain evidence="8 9">NBRC 110975</strain>
    </source>
</reference>
<keyword evidence="2" id="KW-0597">Phosphoprotein</keyword>
<evidence type="ECO:0000256" key="1">
    <source>
        <dbReference type="ARBA" id="ARBA00007381"/>
    </source>
</evidence>
<dbReference type="RefSeq" id="WP_215792503.1">
    <property type="nucleotide sequence ID" value="NZ_JAHKKG010000011.1"/>
</dbReference>
<dbReference type="PROSITE" id="PS00329">
    <property type="entry name" value="HSP70_2"/>
    <property type="match status" value="1"/>
</dbReference>
<evidence type="ECO:0000313" key="8">
    <source>
        <dbReference type="EMBL" id="MBU2668235.1"/>
    </source>
</evidence>
<organism evidence="8 9">
    <name type="scientific">Paractinoplanes bogorensis</name>
    <dbReference type="NCBI Taxonomy" id="1610840"/>
    <lineage>
        <taxon>Bacteria</taxon>
        <taxon>Bacillati</taxon>
        <taxon>Actinomycetota</taxon>
        <taxon>Actinomycetes</taxon>
        <taxon>Micromonosporales</taxon>
        <taxon>Micromonosporaceae</taxon>
        <taxon>Paractinoplanes</taxon>
    </lineage>
</organism>
<dbReference type="InterPro" id="IPR018181">
    <property type="entry name" value="Heat_shock_70_CS"/>
</dbReference>
<evidence type="ECO:0000256" key="4">
    <source>
        <dbReference type="ARBA" id="ARBA00022840"/>
    </source>
</evidence>
<dbReference type="InterPro" id="IPR029047">
    <property type="entry name" value="HSP70_peptide-bd_sf"/>
</dbReference>
<keyword evidence="4 7" id="KW-0067">ATP-binding</keyword>
<dbReference type="InterPro" id="IPR043129">
    <property type="entry name" value="ATPase_NBD"/>
</dbReference>
<dbReference type="PROSITE" id="PS01036">
    <property type="entry name" value="HSP70_3"/>
    <property type="match status" value="1"/>
</dbReference>
<keyword evidence="5" id="KW-0346">Stress response</keyword>
<gene>
    <name evidence="8" type="ORF">KOI35_32460</name>
</gene>
<dbReference type="PANTHER" id="PTHR19375">
    <property type="entry name" value="HEAT SHOCK PROTEIN 70KDA"/>
    <property type="match status" value="1"/>
</dbReference>
<sequence>MSDEPTSFFGIDLGTTYSVISYIDEYGKPAVIRNSATGKETLPSVVYFESAGNVVVGEQAKNLSVVYPDKVVSRVKRSMGQPRNWEFDDVVYSPESISALILKRLATDAAEETGRAVNDVVITVPAYFGMLEREATKQAGTIAGLNVIGIVPEPVAAALQYEVAATDSERIILVYDLGGGTFDTTVIRVSADRIDVLCTDGDQELGGVDWDDRLVGHLVDEFTARTGVTEDPTDDREFMQELQEKAEDVKRQLSMVTSRNVPLRFGGQQATVEITRDMFEQMTSDLLERTLGYTDRTLEKLSRKIATDDPAGLIDEVLLVGGSSRMPAVKAALEKKFPGWKPRLHDPDLAVAKGAARYALSSAIWDWSSAGDDSPTAQERKERVAAIAQAANLDPDKLAGFARKEITTVLPKAFGVRLVDTDAPGWQNDIDRHSYVEHLVHADQSLPTSQDFTAGTVVPDQREVKVEIYEQAGGEESREMAANKAVDRGSGLITGLPAGLPADSPIEVLMTVSREGLLRVEANEPRSGRDLIIEVQVSVLSDEEVKSAAVAVSAITVRS</sequence>
<dbReference type="EMBL" id="JAHKKG010000011">
    <property type="protein sequence ID" value="MBU2668235.1"/>
    <property type="molecule type" value="Genomic_DNA"/>
</dbReference>
<protein>
    <submittedName>
        <fullName evidence="8">Hsp70 family protein</fullName>
    </submittedName>
</protein>
<dbReference type="SUPFAM" id="SSF53067">
    <property type="entry name" value="Actin-like ATPase domain"/>
    <property type="match status" value="2"/>
</dbReference>
<accession>A0ABS5Z1G2</accession>
<dbReference type="Gene3D" id="3.30.420.40">
    <property type="match status" value="2"/>
</dbReference>
<dbReference type="Gene3D" id="2.60.34.10">
    <property type="entry name" value="Substrate Binding Domain Of DNAk, Chain A, domain 1"/>
    <property type="match status" value="1"/>
</dbReference>
<dbReference type="SUPFAM" id="SSF100920">
    <property type="entry name" value="Heat shock protein 70kD (HSP70), peptide-binding domain"/>
    <property type="match status" value="1"/>
</dbReference>
<evidence type="ECO:0000313" key="9">
    <source>
        <dbReference type="Proteomes" id="UP001519654"/>
    </source>
</evidence>
<comment type="caution">
    <text evidence="8">The sequence shown here is derived from an EMBL/GenBank/DDBJ whole genome shotgun (WGS) entry which is preliminary data.</text>
</comment>
<dbReference type="Gene3D" id="3.90.640.10">
    <property type="entry name" value="Actin, Chain A, domain 4"/>
    <property type="match status" value="1"/>
</dbReference>
<keyword evidence="9" id="KW-1185">Reference proteome</keyword>
<dbReference type="Pfam" id="PF00012">
    <property type="entry name" value="HSP70"/>
    <property type="match status" value="2"/>
</dbReference>
<dbReference type="PRINTS" id="PR00301">
    <property type="entry name" value="HEATSHOCK70"/>
</dbReference>
<evidence type="ECO:0000256" key="7">
    <source>
        <dbReference type="RuleBase" id="RU003322"/>
    </source>
</evidence>
<dbReference type="PROSITE" id="PS00297">
    <property type="entry name" value="HSP70_1"/>
    <property type="match status" value="1"/>
</dbReference>
<dbReference type="InterPro" id="IPR013126">
    <property type="entry name" value="Hsp_70_fam"/>
</dbReference>
<comment type="similarity">
    <text evidence="1 7">Belongs to the heat shock protein 70 family.</text>
</comment>